<name>A0A4R1BQZ7_9PROT</name>
<dbReference type="InterPro" id="IPR033954">
    <property type="entry name" value="DiS-bond_Isoase_DsbC/G"/>
</dbReference>
<dbReference type="OrthoDB" id="12976at2"/>
<keyword evidence="3 7" id="KW-0732">Signal</keyword>
<dbReference type="Gene3D" id="3.40.30.10">
    <property type="entry name" value="Glutaredoxin"/>
    <property type="match status" value="1"/>
</dbReference>
<comment type="subcellular location">
    <subcellularLocation>
        <location evidence="1 7">Periplasm</location>
    </subcellularLocation>
</comment>
<dbReference type="PANTHER" id="PTHR35272:SF3">
    <property type="entry name" value="THIOL:DISULFIDE INTERCHANGE PROTEIN DSBC"/>
    <property type="match status" value="1"/>
</dbReference>
<dbReference type="AlphaFoldDB" id="A0A4R1BQZ7"/>
<evidence type="ECO:0000256" key="6">
    <source>
        <dbReference type="ARBA" id="ARBA00023284"/>
    </source>
</evidence>
<proteinExistence type="inferred from homology"/>
<comment type="function">
    <text evidence="7">Required for disulfide bond formation in some periplasmic proteins. Acts by transferring its disulfide bond to other proteins and is reduced in the process.</text>
</comment>
<evidence type="ECO:0000259" key="9">
    <source>
        <dbReference type="Pfam" id="PF13098"/>
    </source>
</evidence>
<comment type="similarity">
    <text evidence="2 7">Belongs to the thioredoxin family. DsbC subfamily.</text>
</comment>
<feature type="domain" description="Disulphide bond isomerase DsbC/G N-terminal" evidence="8">
    <location>
        <begin position="27"/>
        <end position="91"/>
    </location>
</feature>
<dbReference type="EMBL" id="SJZB01000003">
    <property type="protein sequence ID" value="TCJ20173.1"/>
    <property type="molecule type" value="Genomic_DNA"/>
</dbReference>
<dbReference type="InterPro" id="IPR036249">
    <property type="entry name" value="Thioredoxin-like_sf"/>
</dbReference>
<organism evidence="10 11">
    <name type="scientific">Parasulfuritortus cantonensis</name>
    <dbReference type="NCBI Taxonomy" id="2528202"/>
    <lineage>
        <taxon>Bacteria</taxon>
        <taxon>Pseudomonadati</taxon>
        <taxon>Pseudomonadota</taxon>
        <taxon>Betaproteobacteria</taxon>
        <taxon>Nitrosomonadales</taxon>
        <taxon>Thiobacillaceae</taxon>
        <taxon>Parasulfuritortus</taxon>
    </lineage>
</organism>
<evidence type="ECO:0000256" key="2">
    <source>
        <dbReference type="ARBA" id="ARBA00009813"/>
    </source>
</evidence>
<keyword evidence="6 7" id="KW-0676">Redox-active center</keyword>
<reference evidence="10 11" key="1">
    <citation type="submission" date="2019-03" db="EMBL/GenBank/DDBJ databases">
        <title>Genome sequence of Thiobacillaceae bacterium LSR1, a sulfur-oxidizing bacterium isolated from freshwater sediment.</title>
        <authorList>
            <person name="Li S."/>
        </authorList>
    </citation>
    <scope>NUCLEOTIDE SEQUENCE [LARGE SCALE GENOMIC DNA]</scope>
    <source>
        <strain evidence="10 11">LSR1</strain>
    </source>
</reference>
<evidence type="ECO:0000256" key="1">
    <source>
        <dbReference type="ARBA" id="ARBA00004418"/>
    </source>
</evidence>
<dbReference type="InterPro" id="IPR018950">
    <property type="entry name" value="DiS-bond_isomerase_DsbC/G_N"/>
</dbReference>
<comment type="caution">
    <text evidence="10">The sequence shown here is derived from an EMBL/GenBank/DDBJ whole genome shotgun (WGS) entry which is preliminary data.</text>
</comment>
<evidence type="ECO:0000313" key="10">
    <source>
        <dbReference type="EMBL" id="TCJ20173.1"/>
    </source>
</evidence>
<evidence type="ECO:0000256" key="3">
    <source>
        <dbReference type="ARBA" id="ARBA00022729"/>
    </source>
</evidence>
<dbReference type="SUPFAM" id="SSF52833">
    <property type="entry name" value="Thioredoxin-like"/>
    <property type="match status" value="1"/>
</dbReference>
<evidence type="ECO:0000313" key="11">
    <source>
        <dbReference type="Proteomes" id="UP000295443"/>
    </source>
</evidence>
<dbReference type="Gene3D" id="3.10.450.70">
    <property type="entry name" value="Disulphide bond isomerase, DsbC/G, N-terminal"/>
    <property type="match status" value="1"/>
</dbReference>
<dbReference type="Pfam" id="PF13098">
    <property type="entry name" value="Thioredoxin_2"/>
    <property type="match status" value="1"/>
</dbReference>
<dbReference type="CDD" id="cd03020">
    <property type="entry name" value="DsbA_DsbC_DsbG"/>
    <property type="match status" value="1"/>
</dbReference>
<dbReference type="RefSeq" id="WP_131444432.1">
    <property type="nucleotide sequence ID" value="NZ_SJZB01000003.1"/>
</dbReference>
<protein>
    <recommendedName>
        <fullName evidence="7">Thiol:disulfide interchange protein</fullName>
    </recommendedName>
</protein>
<sequence>MIKRLLTVVALAALAAVSQAAEVPAYSSPDQVMATLAARYPATRIDAVRESGLPGVYELAMGRKLVYVDASGTYFLFGHIFDLAANRDLTEERLQELARVDVSAIAADQLLDAGVAQGQGRRVVYVFSDPACIHCRQMEKTLAVLPDVDIHVVVLPLQEGSMAIARDIWCAADRQAAWSAWMLRGEQPKAAAPSCDAERVMRRNLDLANRFGIRGTPGLVSADGRVSMGAMNARDLAAWLAAGQTSNAISEVSQ</sequence>
<dbReference type="PANTHER" id="PTHR35272">
    <property type="entry name" value="THIOL:DISULFIDE INTERCHANGE PROTEIN DSBC-RELATED"/>
    <property type="match status" value="1"/>
</dbReference>
<dbReference type="GO" id="GO:0042597">
    <property type="term" value="C:periplasmic space"/>
    <property type="evidence" value="ECO:0007669"/>
    <property type="project" value="UniProtKB-SubCell"/>
</dbReference>
<evidence type="ECO:0000259" key="8">
    <source>
        <dbReference type="Pfam" id="PF10411"/>
    </source>
</evidence>
<accession>A0A4R1BQZ7</accession>
<evidence type="ECO:0000256" key="5">
    <source>
        <dbReference type="ARBA" id="ARBA00023157"/>
    </source>
</evidence>
<feature type="chain" id="PRO_5021043105" description="Thiol:disulfide interchange protein" evidence="7">
    <location>
        <begin position="21"/>
        <end position="254"/>
    </location>
</feature>
<keyword evidence="11" id="KW-1185">Reference proteome</keyword>
<dbReference type="Pfam" id="PF10411">
    <property type="entry name" value="DsbC_N"/>
    <property type="match status" value="1"/>
</dbReference>
<feature type="domain" description="Thioredoxin-like fold" evidence="9">
    <location>
        <begin position="116"/>
        <end position="240"/>
    </location>
</feature>
<dbReference type="Proteomes" id="UP000295443">
    <property type="component" value="Unassembled WGS sequence"/>
</dbReference>
<evidence type="ECO:0000256" key="4">
    <source>
        <dbReference type="ARBA" id="ARBA00022764"/>
    </source>
</evidence>
<feature type="signal peptide" evidence="7">
    <location>
        <begin position="1"/>
        <end position="20"/>
    </location>
</feature>
<dbReference type="SUPFAM" id="SSF54423">
    <property type="entry name" value="DsbC/DsbG N-terminal domain-like"/>
    <property type="match status" value="1"/>
</dbReference>
<gene>
    <name evidence="10" type="ORF">EZJ19_00955</name>
</gene>
<evidence type="ECO:0000256" key="7">
    <source>
        <dbReference type="RuleBase" id="RU364038"/>
    </source>
</evidence>
<dbReference type="InterPro" id="IPR012336">
    <property type="entry name" value="Thioredoxin-like_fold"/>
</dbReference>
<dbReference type="InterPro" id="IPR009094">
    <property type="entry name" value="DiS-bond_isomerase_DsbC/G_N_sf"/>
</dbReference>
<dbReference type="InterPro" id="IPR051470">
    <property type="entry name" value="Thiol:disulfide_interchange"/>
</dbReference>
<keyword evidence="5" id="KW-1015">Disulfide bond</keyword>
<keyword evidence="4 7" id="KW-0574">Periplasm</keyword>